<organism evidence="2 3">
    <name type="scientific">Vitis vinifera</name>
    <name type="common">Grape</name>
    <dbReference type="NCBI Taxonomy" id="29760"/>
    <lineage>
        <taxon>Eukaryota</taxon>
        <taxon>Viridiplantae</taxon>
        <taxon>Streptophyta</taxon>
        <taxon>Embryophyta</taxon>
        <taxon>Tracheophyta</taxon>
        <taxon>Spermatophyta</taxon>
        <taxon>Magnoliopsida</taxon>
        <taxon>eudicotyledons</taxon>
        <taxon>Gunneridae</taxon>
        <taxon>Pentapetalae</taxon>
        <taxon>rosids</taxon>
        <taxon>Vitales</taxon>
        <taxon>Vitaceae</taxon>
        <taxon>Viteae</taxon>
        <taxon>Vitis</taxon>
    </lineage>
</organism>
<reference evidence="2 3" key="1">
    <citation type="journal article" date="2018" name="PLoS Genet.">
        <title>Population sequencing reveals clonal diversity and ancestral inbreeding in the grapevine cultivar Chardonnay.</title>
        <authorList>
            <person name="Roach M.J."/>
            <person name="Johnson D.L."/>
            <person name="Bohlmann J."/>
            <person name="van Vuuren H.J."/>
            <person name="Jones S.J."/>
            <person name="Pretorius I.S."/>
            <person name="Schmidt S.A."/>
            <person name="Borneman A.R."/>
        </authorList>
    </citation>
    <scope>NUCLEOTIDE SEQUENCE [LARGE SCALE GENOMIC DNA]</scope>
    <source>
        <strain evidence="3">cv. Chardonnay</strain>
        <tissue evidence="2">Leaf</tissue>
    </source>
</reference>
<accession>A0A438GDD5</accession>
<dbReference type="AlphaFoldDB" id="A0A438GDD5"/>
<proteinExistence type="predicted"/>
<dbReference type="EMBL" id="QGNW01000470">
    <property type="protein sequence ID" value="RVW70219.1"/>
    <property type="molecule type" value="Genomic_DNA"/>
</dbReference>
<name>A0A438GDD5_VITVI</name>
<gene>
    <name evidence="2" type="ORF">CK203_051483</name>
</gene>
<feature type="compositionally biased region" description="Polar residues" evidence="1">
    <location>
        <begin position="68"/>
        <end position="78"/>
    </location>
</feature>
<comment type="caution">
    <text evidence="2">The sequence shown here is derived from an EMBL/GenBank/DDBJ whole genome shotgun (WGS) entry which is preliminary data.</text>
</comment>
<feature type="region of interest" description="Disordered" evidence="1">
    <location>
        <begin position="67"/>
        <end position="98"/>
    </location>
</feature>
<sequence length="98" mass="10809">MECPKDVQWYTAILQEEKVYVFLDGLNDQLDQTMMGNGSDKGMGVGLASKGLKMSPHPFGKDRVLVLNKSNPTGPNSKQRIEGLKCSHCGNSKHTRDT</sequence>
<protein>
    <submittedName>
        <fullName evidence="2">Uncharacterized protein</fullName>
    </submittedName>
</protein>
<evidence type="ECO:0000313" key="3">
    <source>
        <dbReference type="Proteomes" id="UP000288805"/>
    </source>
</evidence>
<evidence type="ECO:0000256" key="1">
    <source>
        <dbReference type="SAM" id="MobiDB-lite"/>
    </source>
</evidence>
<dbReference type="Proteomes" id="UP000288805">
    <property type="component" value="Unassembled WGS sequence"/>
</dbReference>
<evidence type="ECO:0000313" key="2">
    <source>
        <dbReference type="EMBL" id="RVW70219.1"/>
    </source>
</evidence>